<organism evidence="1 2">
    <name type="scientific">Lentilactobacillus sunkii</name>
    <dbReference type="NCBI Taxonomy" id="481719"/>
    <lineage>
        <taxon>Bacteria</taxon>
        <taxon>Bacillati</taxon>
        <taxon>Bacillota</taxon>
        <taxon>Bacilli</taxon>
        <taxon>Lactobacillales</taxon>
        <taxon>Lactobacillaceae</taxon>
        <taxon>Lentilactobacillus</taxon>
    </lineage>
</organism>
<sequence>MKSKQEMIDGLVDEQAQLNVKFLKLAIDMNTIEFEDLESQQKVLLNAQKSTLETYSMILVARLNELTRED</sequence>
<dbReference type="STRING" id="481719.LASUN_13270"/>
<reference evidence="1 2" key="1">
    <citation type="submission" date="2016-09" db="EMBL/GenBank/DDBJ databases">
        <title>Genome Sequence of Lactobacillus sunkii Strain CG01.</title>
        <authorList>
            <person name="Poehlein A."/>
            <person name="Gabris C."/>
            <person name="Bengelsdorf F.R."/>
            <person name="Duerre P."/>
            <person name="Daniel R."/>
        </authorList>
    </citation>
    <scope>NUCLEOTIDE SEQUENCE [LARGE SCALE GENOMIC DNA]</scope>
    <source>
        <strain evidence="1 2">CG_D</strain>
    </source>
</reference>
<dbReference type="Pfam" id="PF21825">
    <property type="entry name" value="crAss001_48"/>
    <property type="match status" value="1"/>
</dbReference>
<gene>
    <name evidence="1" type="ORF">LASUN_13270</name>
</gene>
<protein>
    <submittedName>
        <fullName evidence="1">Uncharacterized protein</fullName>
    </submittedName>
</protein>
<name>A0A1E7XCD6_9LACO</name>
<dbReference type="RefSeq" id="WP_070367850.1">
    <property type="nucleotide sequence ID" value="NZ_JAZHVW010000002.1"/>
</dbReference>
<evidence type="ECO:0000313" key="1">
    <source>
        <dbReference type="EMBL" id="OFA10777.1"/>
    </source>
</evidence>
<dbReference type="InterPro" id="IPR054052">
    <property type="entry name" value="Y16Q-like"/>
</dbReference>
<comment type="caution">
    <text evidence="1">The sequence shown here is derived from an EMBL/GenBank/DDBJ whole genome shotgun (WGS) entry which is preliminary data.</text>
</comment>
<evidence type="ECO:0000313" key="2">
    <source>
        <dbReference type="Proteomes" id="UP000177010"/>
    </source>
</evidence>
<dbReference type="Proteomes" id="UP000177010">
    <property type="component" value="Unassembled WGS sequence"/>
</dbReference>
<accession>A0A1E7XCD6</accession>
<dbReference type="EMBL" id="MIQE01000012">
    <property type="protein sequence ID" value="OFA10777.1"/>
    <property type="molecule type" value="Genomic_DNA"/>
</dbReference>
<proteinExistence type="predicted"/>
<dbReference type="AlphaFoldDB" id="A0A1E7XCD6"/>